<feature type="region of interest" description="Disordered" evidence="1">
    <location>
        <begin position="126"/>
        <end position="193"/>
    </location>
</feature>
<feature type="compositionally biased region" description="Low complexity" evidence="1">
    <location>
        <begin position="134"/>
        <end position="170"/>
    </location>
</feature>
<gene>
    <name evidence="3" type="ORF">Dbus_chr3Lg1965</name>
</gene>
<dbReference type="AlphaFoldDB" id="A0A0M3QWW0"/>
<evidence type="ECO:0000313" key="3">
    <source>
        <dbReference type="EMBL" id="ALC44799.1"/>
    </source>
</evidence>
<dbReference type="OMA" id="GYNQEQT"/>
<feature type="chain" id="PRO_5005788321" evidence="2">
    <location>
        <begin position="19"/>
        <end position="233"/>
    </location>
</feature>
<sequence>MNFLIVVLAAVCLAATSASPLSQSQRNEKQVQEDLPAKGATIEEVVLQSNLHIKPKREQVRRVRSTMDEVLREIYATHKRVKRQGSRRGGQAGGRGQAGGISTNVNLGANNNGGFADAGFNLGGFRPVGQNGHSQQQSATNAAANNNFNGGSSGAIGQSQAFQSQSGNANFGAGSASTGTLSHNGNNNAGSASHSQLFVLPNGQTVNFASSNNFANSGLNNAGGRGSAVSVSG</sequence>
<dbReference type="EMBL" id="CP012525">
    <property type="protein sequence ID" value="ALC44799.1"/>
    <property type="molecule type" value="Genomic_DNA"/>
</dbReference>
<feature type="compositionally biased region" description="Gly residues" evidence="1">
    <location>
        <begin position="87"/>
        <end position="99"/>
    </location>
</feature>
<feature type="compositionally biased region" description="Low complexity" evidence="1">
    <location>
        <begin position="182"/>
        <end position="193"/>
    </location>
</feature>
<keyword evidence="4" id="KW-1185">Reference proteome</keyword>
<dbReference type="Proteomes" id="UP000494163">
    <property type="component" value="Chromosome 3L"/>
</dbReference>
<organism evidence="3 4">
    <name type="scientific">Drosophila busckii</name>
    <name type="common">Fruit fly</name>
    <dbReference type="NCBI Taxonomy" id="30019"/>
    <lineage>
        <taxon>Eukaryota</taxon>
        <taxon>Metazoa</taxon>
        <taxon>Ecdysozoa</taxon>
        <taxon>Arthropoda</taxon>
        <taxon>Hexapoda</taxon>
        <taxon>Insecta</taxon>
        <taxon>Pterygota</taxon>
        <taxon>Neoptera</taxon>
        <taxon>Endopterygota</taxon>
        <taxon>Diptera</taxon>
        <taxon>Brachycera</taxon>
        <taxon>Muscomorpha</taxon>
        <taxon>Ephydroidea</taxon>
        <taxon>Drosophilidae</taxon>
        <taxon>Drosophila</taxon>
    </lineage>
</organism>
<dbReference type="OrthoDB" id="6629392at2759"/>
<name>A0A0M3QWW0_DROBS</name>
<proteinExistence type="predicted"/>
<protein>
    <submittedName>
        <fullName evidence="3">CG17032</fullName>
    </submittedName>
</protein>
<reference evidence="3 4" key="1">
    <citation type="submission" date="2015-08" db="EMBL/GenBank/DDBJ databases">
        <title>Ancestral chromatin configuration constrains chromatin evolution on differentiating sex chromosomes in Drosophila.</title>
        <authorList>
            <person name="Zhou Q."/>
            <person name="Bachtrog D."/>
        </authorList>
    </citation>
    <scope>NUCLEOTIDE SEQUENCE [LARGE SCALE GENOMIC DNA]</scope>
    <source>
        <tissue evidence="3">Whole larvae</tissue>
    </source>
</reference>
<accession>A0A0M3QWW0</accession>
<feature type="region of interest" description="Disordered" evidence="1">
    <location>
        <begin position="78"/>
        <end position="105"/>
    </location>
</feature>
<keyword evidence="2" id="KW-0732">Signal</keyword>
<evidence type="ECO:0000256" key="1">
    <source>
        <dbReference type="SAM" id="MobiDB-lite"/>
    </source>
</evidence>
<evidence type="ECO:0000313" key="4">
    <source>
        <dbReference type="Proteomes" id="UP000494163"/>
    </source>
</evidence>
<evidence type="ECO:0000256" key="2">
    <source>
        <dbReference type="SAM" id="SignalP"/>
    </source>
</evidence>
<dbReference type="STRING" id="30019.A0A0M3QWW0"/>
<feature type="signal peptide" evidence="2">
    <location>
        <begin position="1"/>
        <end position="18"/>
    </location>
</feature>